<dbReference type="AlphaFoldDB" id="A0A6S6SNY2"/>
<dbReference type="EMBL" id="CACVAU010000027">
    <property type="protein sequence ID" value="CAA6807912.1"/>
    <property type="molecule type" value="Genomic_DNA"/>
</dbReference>
<protein>
    <submittedName>
        <fullName evidence="2">Rhodanese-like domain protein</fullName>
    </submittedName>
</protein>
<dbReference type="InterPro" id="IPR036873">
    <property type="entry name" value="Rhodanese-like_dom_sf"/>
</dbReference>
<evidence type="ECO:0000259" key="1">
    <source>
        <dbReference type="PROSITE" id="PS50206"/>
    </source>
</evidence>
<dbReference type="SUPFAM" id="SSF52821">
    <property type="entry name" value="Rhodanese/Cell cycle control phosphatase"/>
    <property type="match status" value="1"/>
</dbReference>
<dbReference type="InterPro" id="IPR001763">
    <property type="entry name" value="Rhodanese-like_dom"/>
</dbReference>
<proteinExistence type="predicted"/>
<gene>
    <name evidence="2" type="ORF">HELGO_WM13278</name>
</gene>
<name>A0A6S6SNY2_9BACT</name>
<organism evidence="2">
    <name type="scientific">uncultured Sulfurovum sp</name>
    <dbReference type="NCBI Taxonomy" id="269237"/>
    <lineage>
        <taxon>Bacteria</taxon>
        <taxon>Pseudomonadati</taxon>
        <taxon>Campylobacterota</taxon>
        <taxon>Epsilonproteobacteria</taxon>
        <taxon>Campylobacterales</taxon>
        <taxon>Sulfurovaceae</taxon>
        <taxon>Sulfurovum</taxon>
        <taxon>environmental samples</taxon>
    </lineage>
</organism>
<reference evidence="2" key="1">
    <citation type="submission" date="2020-01" db="EMBL/GenBank/DDBJ databases">
        <authorList>
            <person name="Meier V. D."/>
            <person name="Meier V D."/>
        </authorList>
    </citation>
    <scope>NUCLEOTIDE SEQUENCE</scope>
    <source>
        <strain evidence="2">HLG_WM_MAG_05</strain>
    </source>
</reference>
<accession>A0A6S6SNY2</accession>
<dbReference type="PANTHER" id="PTHR43031">
    <property type="entry name" value="FAD-DEPENDENT OXIDOREDUCTASE"/>
    <property type="match status" value="1"/>
</dbReference>
<dbReference type="PROSITE" id="PS50206">
    <property type="entry name" value="RHODANESE_3"/>
    <property type="match status" value="1"/>
</dbReference>
<feature type="domain" description="Rhodanese" evidence="1">
    <location>
        <begin position="40"/>
        <end position="127"/>
    </location>
</feature>
<dbReference type="SMART" id="SM00450">
    <property type="entry name" value="RHOD"/>
    <property type="match status" value="1"/>
</dbReference>
<dbReference type="Gene3D" id="3.40.250.10">
    <property type="entry name" value="Rhodanese-like domain"/>
    <property type="match status" value="1"/>
</dbReference>
<sequence length="127" mass="14433">MFWVVLVLMGVYFLYSKGLILANFESVSAKVAYEMIDNNDDENLTILDVRTPEEFKKEGQIRGAKLIPVDQLNKNLDMLDKSKKILVYCRSGSRSVYASRILEKNGFIVLNLNGGINAWKSEELPVQ</sequence>
<dbReference type="Pfam" id="PF00581">
    <property type="entry name" value="Rhodanese"/>
    <property type="match status" value="1"/>
</dbReference>
<evidence type="ECO:0000313" key="2">
    <source>
        <dbReference type="EMBL" id="CAA6807912.1"/>
    </source>
</evidence>
<dbReference type="PANTHER" id="PTHR43031:SF1">
    <property type="entry name" value="PYRIDINE NUCLEOTIDE-DISULPHIDE OXIDOREDUCTASE"/>
    <property type="match status" value="1"/>
</dbReference>
<dbReference type="CDD" id="cd00158">
    <property type="entry name" value="RHOD"/>
    <property type="match status" value="1"/>
</dbReference>
<dbReference type="InterPro" id="IPR050229">
    <property type="entry name" value="GlpE_sulfurtransferase"/>
</dbReference>